<dbReference type="EMBL" id="JAFIDA010000001">
    <property type="protein sequence ID" value="MBP1325066.1"/>
    <property type="molecule type" value="Genomic_DNA"/>
</dbReference>
<name>A0A940T4K9_9MICO</name>
<dbReference type="AlphaFoldDB" id="A0A940T4K9"/>
<accession>A0A940T4K9</accession>
<protein>
    <submittedName>
        <fullName evidence="1">Uncharacterized protein</fullName>
    </submittedName>
</protein>
<gene>
    <name evidence="1" type="ORF">JOF28_000298</name>
</gene>
<reference evidence="1" key="1">
    <citation type="submission" date="2021-02" db="EMBL/GenBank/DDBJ databases">
        <title>Sequencing the genomes of 1000 actinobacteria strains.</title>
        <authorList>
            <person name="Klenk H.-P."/>
        </authorList>
    </citation>
    <scope>NUCLEOTIDE SEQUENCE</scope>
    <source>
        <strain evidence="1">DSM 22850</strain>
    </source>
</reference>
<keyword evidence="2" id="KW-1185">Reference proteome</keyword>
<sequence length="50" mass="5188">MWKLIFGGIVVLFVAGFIFFAGYVVGTTVSPLNVPSAAANVAGIWVSSRG</sequence>
<comment type="caution">
    <text evidence="1">The sequence shown here is derived from an EMBL/GenBank/DDBJ whole genome shotgun (WGS) entry which is preliminary data.</text>
</comment>
<dbReference type="Proteomes" id="UP000675163">
    <property type="component" value="Unassembled WGS sequence"/>
</dbReference>
<proteinExistence type="predicted"/>
<evidence type="ECO:0000313" key="1">
    <source>
        <dbReference type="EMBL" id="MBP1325066.1"/>
    </source>
</evidence>
<evidence type="ECO:0000313" key="2">
    <source>
        <dbReference type="Proteomes" id="UP000675163"/>
    </source>
</evidence>
<organism evidence="1 2">
    <name type="scientific">Leucobacter exalbidus</name>
    <dbReference type="NCBI Taxonomy" id="662960"/>
    <lineage>
        <taxon>Bacteria</taxon>
        <taxon>Bacillati</taxon>
        <taxon>Actinomycetota</taxon>
        <taxon>Actinomycetes</taxon>
        <taxon>Micrococcales</taxon>
        <taxon>Microbacteriaceae</taxon>
        <taxon>Leucobacter</taxon>
    </lineage>
</organism>